<sequence length="234" mass="24601">MVFTALASLAIAALTSAMPIQPQADGCVEGLYMIVARGTNEPKGQGKAGQVADMVAARVRGSVSVAVDYPASAFGLGPLYPQSVSIGIRDTKSKIESYVDECGEQSRIVLIGFSQGGNVMTDTLAGGILKPTPLSEEYRKYITAVTVFGDPAFAANQPYDFGTAADGPGEGIFSRSSNEGSMELLSRYTDVFASYCDDGDIYCASGDNSAVHGNEIRNHAQDAIEFIVSRASKI</sequence>
<keyword evidence="2" id="KW-1185">Reference proteome</keyword>
<dbReference type="Proteomes" id="UP001148737">
    <property type="component" value="Unassembled WGS sequence"/>
</dbReference>
<gene>
    <name evidence="1" type="ORF">NLG97_g1727</name>
</gene>
<proteinExistence type="predicted"/>
<name>A0ACC1R2Y8_9HYPO</name>
<reference evidence="1" key="1">
    <citation type="submission" date="2022-07" db="EMBL/GenBank/DDBJ databases">
        <title>Genome Sequence of Lecanicillium saksenae.</title>
        <authorList>
            <person name="Buettner E."/>
        </authorList>
    </citation>
    <scope>NUCLEOTIDE SEQUENCE</scope>
    <source>
        <strain evidence="1">VT-O1</strain>
    </source>
</reference>
<evidence type="ECO:0000313" key="1">
    <source>
        <dbReference type="EMBL" id="KAJ3497665.1"/>
    </source>
</evidence>
<evidence type="ECO:0000313" key="2">
    <source>
        <dbReference type="Proteomes" id="UP001148737"/>
    </source>
</evidence>
<comment type="caution">
    <text evidence="1">The sequence shown here is derived from an EMBL/GenBank/DDBJ whole genome shotgun (WGS) entry which is preliminary data.</text>
</comment>
<organism evidence="1 2">
    <name type="scientific">Lecanicillium saksenae</name>
    <dbReference type="NCBI Taxonomy" id="468837"/>
    <lineage>
        <taxon>Eukaryota</taxon>
        <taxon>Fungi</taxon>
        <taxon>Dikarya</taxon>
        <taxon>Ascomycota</taxon>
        <taxon>Pezizomycotina</taxon>
        <taxon>Sordariomycetes</taxon>
        <taxon>Hypocreomycetidae</taxon>
        <taxon>Hypocreales</taxon>
        <taxon>Cordycipitaceae</taxon>
        <taxon>Lecanicillium</taxon>
    </lineage>
</organism>
<protein>
    <submittedName>
        <fullName evidence="1">Uncharacterized protein</fullName>
    </submittedName>
</protein>
<accession>A0ACC1R2Y8</accession>
<dbReference type="EMBL" id="JANAKD010000097">
    <property type="protein sequence ID" value="KAJ3497665.1"/>
    <property type="molecule type" value="Genomic_DNA"/>
</dbReference>